<dbReference type="EMBL" id="JABVXQ010000004">
    <property type="protein sequence ID" value="KAF6112941.1"/>
    <property type="molecule type" value="Genomic_DNA"/>
</dbReference>
<feature type="compositionally biased region" description="Polar residues" evidence="1">
    <location>
        <begin position="936"/>
        <end position="956"/>
    </location>
</feature>
<dbReference type="PANTHER" id="PTHR21665:SF2">
    <property type="entry name" value="CATION CHANNEL SPERM-ASSOCIATED TARGETING SUBUNIT TAU"/>
    <property type="match status" value="1"/>
</dbReference>
<feature type="domain" description="Cation channel sperm-associated targeting subunit tau C2" evidence="2">
    <location>
        <begin position="23"/>
        <end position="170"/>
    </location>
</feature>
<feature type="compositionally biased region" description="Basic and acidic residues" evidence="1">
    <location>
        <begin position="538"/>
        <end position="554"/>
    </location>
</feature>
<dbReference type="PANTHER" id="PTHR21665">
    <property type="entry name" value="CATION CHANNEL SPERM-ASSOCIATED TARGETING SUBUNIT TAU"/>
    <property type="match status" value="1"/>
</dbReference>
<evidence type="ECO:0000313" key="3">
    <source>
        <dbReference type="EMBL" id="KAF6112941.1"/>
    </source>
</evidence>
<evidence type="ECO:0000313" key="4">
    <source>
        <dbReference type="Proteomes" id="UP000664940"/>
    </source>
</evidence>
<dbReference type="Proteomes" id="UP000664940">
    <property type="component" value="Unassembled WGS sequence"/>
</dbReference>
<dbReference type="Pfam" id="PF15729">
    <property type="entry name" value="CTSRT"/>
    <property type="match status" value="1"/>
</dbReference>
<feature type="compositionally biased region" description="Basic and acidic residues" evidence="1">
    <location>
        <begin position="585"/>
        <end position="597"/>
    </location>
</feature>
<name>A0A834EDL2_9CHIR</name>
<evidence type="ECO:0000256" key="1">
    <source>
        <dbReference type="SAM" id="MobiDB-lite"/>
    </source>
</evidence>
<protein>
    <submittedName>
        <fullName evidence="3">C2 calcium dependent domain containing 6</fullName>
    </submittedName>
</protein>
<proteinExistence type="predicted"/>
<feature type="region of interest" description="Disordered" evidence="1">
    <location>
        <begin position="339"/>
        <end position="368"/>
    </location>
</feature>
<feature type="region of interest" description="Disordered" evidence="1">
    <location>
        <begin position="525"/>
        <end position="554"/>
    </location>
</feature>
<feature type="region of interest" description="Disordered" evidence="1">
    <location>
        <begin position="1372"/>
        <end position="1437"/>
    </location>
</feature>
<feature type="compositionally biased region" description="Polar residues" evidence="1">
    <location>
        <begin position="1425"/>
        <end position="1437"/>
    </location>
</feature>
<feature type="region of interest" description="Disordered" evidence="1">
    <location>
        <begin position="658"/>
        <end position="687"/>
    </location>
</feature>
<comment type="caution">
    <text evidence="3">The sequence shown here is derived from an EMBL/GenBank/DDBJ whole genome shotgun (WGS) entry which is preliminary data.</text>
</comment>
<dbReference type="InterPro" id="IPR031462">
    <property type="entry name" value="CTSRT"/>
</dbReference>
<feature type="region of interest" description="Disordered" evidence="1">
    <location>
        <begin position="936"/>
        <end position="964"/>
    </location>
</feature>
<dbReference type="InterPro" id="IPR048363">
    <property type="entry name" value="CTSRT_C2"/>
</dbReference>
<feature type="compositionally biased region" description="Basic and acidic residues" evidence="1">
    <location>
        <begin position="355"/>
        <end position="364"/>
    </location>
</feature>
<gene>
    <name evidence="3" type="ORF">HJG60_001806</name>
</gene>
<organism evidence="3 4">
    <name type="scientific">Phyllostomus discolor</name>
    <name type="common">pale spear-nosed bat</name>
    <dbReference type="NCBI Taxonomy" id="89673"/>
    <lineage>
        <taxon>Eukaryota</taxon>
        <taxon>Metazoa</taxon>
        <taxon>Chordata</taxon>
        <taxon>Craniata</taxon>
        <taxon>Vertebrata</taxon>
        <taxon>Euteleostomi</taxon>
        <taxon>Mammalia</taxon>
        <taxon>Eutheria</taxon>
        <taxon>Laurasiatheria</taxon>
        <taxon>Chiroptera</taxon>
        <taxon>Yangochiroptera</taxon>
        <taxon>Phyllostomidae</taxon>
        <taxon>Phyllostominae</taxon>
        <taxon>Phyllostomus</taxon>
    </lineage>
</organism>
<feature type="region of interest" description="Disordered" evidence="1">
    <location>
        <begin position="570"/>
        <end position="616"/>
    </location>
</feature>
<sequence>MLKKTPKGSESNELKVTPGTANLVPFGDVVGCLAIHLKSCRHFAPHIDLQHCNTFCIRIFINNVVKCTKMSRLISEKTRFSNDKKKTIIKFDEVKYFSVQVPRRQDDVRNNIYLDLMQCDSENNYNTMLGCVHIHLYEIIQKGCFTEEFQVLNKNTFICRMEVEFTFSYGNFGFGFSHQLKPLQKVVEPSMFMNVAPPPERTDPVTNVIIPQSIGYPTFLSPDLNVTVGKPTLVPQSNQPSVVQLEKLQQRPRERLEKMKKEYRDLHTWREKAMYLEGVLASRLQVNELKKSNTNETLESQFEETPESTITSDVPFVNEKAEIISSELLDNDKKGLTLPALNQVDRDNSNAVAPKSDESKKQRDTPLPIIPSLTITEENKILPLEKDEVEPATDRKLSNVHFQPQAQLKDNHPSILRTDSSASEGSYCSFSTLNEYVRDYDHIDNTCGWLNTNKKGKLVAFPQKGYVAPSLRPEYAEFKPKHQNFNTRDGFDPFLRNINNKMPVRKRKDQDMFACRNTLSTEVIEHEDQDPPYTAHSEIPRPTDETWPHGSDAKETLTCGPDIITVNTSNAKDNLAHDPSIPTKKSLDIKSKLKERPPNISLPNLERKPSLTGNGNVHTCPFSKSLSLTSHIENLKQSVVLNSILHKNLQDLSEKLLSKPEVPTDTEARKKSHGSLSVPDKPPSSLEDKISEKIQDLNSRLSKGDILYSKSLVNAIIKDVPAVSLSEEGPGNSPEVERELVSEKHLEAGEKGFPMKRKSSFKKKHLECDIPISRPGSSGIAQDCAIKQIFTAENFSTLGMGVEESSETQMDWQNQLPTGWENLSSNILVYYKENDEVDSPGAESVTSQKMQAFPLDTLLASGEIKVIELDKEYQNSSLLDTEAAFAEEKPKDSIEDYLEITCKTNSFSEQNIPIIPKESTSLNSVEFIDEGQNVSPQYSKYPSATDSKTDLPSSSQRLDREESGLNSTLESLSNLLMDKLNKSDVIMFKSFFKSIFNVFLKYNQSEKRRQPEKELERLIQHPFPNNTGDLKGIKDNFDKADELDRKPSLNPKLHVFLETLSESEIKNLKSELSKHVQHYLVERLSESGHITTEDLPKIYQNLYLMNERVEPKGQNVFLEKYSETVKETVSFINNFNHYFINKHLEIRLRSFLNEILQNYFLKNLSESSLFKETESEPMHSNISSPRTKSASVSFHELQDISKGSFGRRLEINVKYPLNKSLQNDLIALSENELLNLKGDLSKYLQRLFIEKLSKSGLITERQLEGISNHMNLINSSSTSLKCIKQYLSFRDENQFVEEHSGKQNKYSEIVHNATLPKVPENRVVDTELTRKEEKEYLLLQNIKENPSTIREHKRCYSKEGAKTLTLVKVQTTSNKNSQAIPLKKSSERPTDIVPKKQRKEHGVMQLPQAENLDFKSEIQDPDSVSGKSKLTQSNASSERTLKMKTLGKNGHNNMSKSVVPETPEAMLSPYPRIPCCKKPNEDEKCINKFTFPSRQSNTVTHFNSEAGEISKLEVQFCQRLKGYNNNNKKQHLVTFARYRKEMQALCIQPSEVCNEKYAKALESQLFKVMETKKNAKPSLFPEVIKRGNLKPKVQKERDHVNKQKKSLKIVKILPTTPPTTGTLRKSVPRRVLHWTARTAIHDCLDRFEDSPMTSFQHLEKLKSRASLLGKNPDDSHDRLKHSARPFTAPEVNKRRENHTGKVTSPRMVSAGLVHLNDTIPDYDIHKMQPKKMFAHS</sequence>
<reference evidence="3 4" key="1">
    <citation type="journal article" date="2020" name="Nature">
        <title>Six reference-quality genomes reveal evolution of bat adaptations.</title>
        <authorList>
            <person name="Jebb D."/>
            <person name="Huang Z."/>
            <person name="Pippel M."/>
            <person name="Hughes G.M."/>
            <person name="Lavrichenko K."/>
            <person name="Devanna P."/>
            <person name="Winkler S."/>
            <person name="Jermiin L.S."/>
            <person name="Skirmuntt E.C."/>
            <person name="Katzourakis A."/>
            <person name="Burkitt-Gray L."/>
            <person name="Ray D.A."/>
            <person name="Sullivan K.A.M."/>
            <person name="Roscito J.G."/>
            <person name="Kirilenko B.M."/>
            <person name="Davalos L.M."/>
            <person name="Corthals A.P."/>
            <person name="Power M.L."/>
            <person name="Jones G."/>
            <person name="Ransome R.D."/>
            <person name="Dechmann D.K.N."/>
            <person name="Locatelli A.G."/>
            <person name="Puechmaille S.J."/>
            <person name="Fedrigo O."/>
            <person name="Jarvis E.D."/>
            <person name="Hiller M."/>
            <person name="Vernes S.C."/>
            <person name="Myers E.W."/>
            <person name="Teeling E.C."/>
        </authorList>
    </citation>
    <scope>NUCLEOTIDE SEQUENCE [LARGE SCALE GENOMIC DNA]</scope>
    <source>
        <strain evidence="3">Bat1K_MPI-CBG_1</strain>
    </source>
</reference>
<feature type="compositionally biased region" description="Basic and acidic residues" evidence="1">
    <location>
        <begin position="1384"/>
        <end position="1394"/>
    </location>
</feature>
<feature type="region of interest" description="Disordered" evidence="1">
    <location>
        <begin position="1667"/>
        <end position="1698"/>
    </location>
</feature>
<evidence type="ECO:0000259" key="2">
    <source>
        <dbReference type="Pfam" id="PF15729"/>
    </source>
</evidence>
<accession>A0A834EDL2</accession>